<dbReference type="GO" id="GO:0055087">
    <property type="term" value="C:Ski complex"/>
    <property type="evidence" value="ECO:0007669"/>
    <property type="project" value="InterPro"/>
</dbReference>
<evidence type="ECO:0000256" key="1">
    <source>
        <dbReference type="ARBA" id="ARBA00022737"/>
    </source>
</evidence>
<keyword evidence="2" id="KW-0802">TPR repeat</keyword>
<feature type="region of interest" description="Disordered" evidence="3">
    <location>
        <begin position="246"/>
        <end position="265"/>
    </location>
</feature>
<dbReference type="InterPro" id="IPR011990">
    <property type="entry name" value="TPR-like_helical_dom_sf"/>
</dbReference>
<dbReference type="eggNOG" id="KOG1127">
    <property type="taxonomic scope" value="Eukaryota"/>
</dbReference>
<organism evidence="4 5">
    <name type="scientific">Colletotrichum higginsianum (strain IMI 349063)</name>
    <name type="common">Crucifer anthracnose fungus</name>
    <dbReference type="NCBI Taxonomy" id="759273"/>
    <lineage>
        <taxon>Eukaryota</taxon>
        <taxon>Fungi</taxon>
        <taxon>Dikarya</taxon>
        <taxon>Ascomycota</taxon>
        <taxon>Pezizomycotina</taxon>
        <taxon>Sordariomycetes</taxon>
        <taxon>Hypocreomycetidae</taxon>
        <taxon>Glomerellales</taxon>
        <taxon>Glomerellaceae</taxon>
        <taxon>Colletotrichum</taxon>
        <taxon>Colletotrichum destructivum species complex</taxon>
    </lineage>
</organism>
<name>H1VT41_COLHI</name>
<dbReference type="PANTHER" id="PTHR15704:SF7">
    <property type="entry name" value="SUPERKILLER COMPLEX PROTEIN 3"/>
    <property type="match status" value="1"/>
</dbReference>
<dbReference type="Gene3D" id="1.25.40.10">
    <property type="entry name" value="Tetratricopeptide repeat domain"/>
    <property type="match status" value="1"/>
</dbReference>
<sequence>MSGAKAALKAIGDSVKQQKWDDAIQKATEFLEREPKNYQATIFLAFALDKKNRVDDSERAYKSASLLRPKDSQAWQGLIKLYEKQDRKRLGAYQQAAISLAELYRDSDDMYKCQDVIDKFIDFARSQGDTSQYIEALSVILPGSPIYPALEGRVPHPAKTYETMAQIIEADEKKRINTLIGERRTRIGARLNEVTLEVKREVMAQSKLEFVYQQLINWTNDDELRRKYEEKLLQYCYDRLLVAPAGPEEGGDGPSTPSSNSALDM</sequence>
<dbReference type="SUPFAM" id="SSF48452">
    <property type="entry name" value="TPR-like"/>
    <property type="match status" value="1"/>
</dbReference>
<dbReference type="EMBL" id="CACQ02006069">
    <property type="protein sequence ID" value="CCF43399.1"/>
    <property type="molecule type" value="Genomic_DNA"/>
</dbReference>
<proteinExistence type="predicted"/>
<dbReference type="Pfam" id="PF18833">
    <property type="entry name" value="TPR_22"/>
    <property type="match status" value="1"/>
</dbReference>
<dbReference type="InterPro" id="IPR040962">
    <property type="entry name" value="TPR_22"/>
</dbReference>
<accession>H1VT41</accession>
<feature type="non-terminal residue" evidence="4">
    <location>
        <position position="265"/>
    </location>
</feature>
<dbReference type="InterPro" id="IPR039226">
    <property type="entry name" value="Ski3/TTC37"/>
</dbReference>
<protein>
    <submittedName>
        <fullName evidence="4">Uncharacterized protein</fullName>
    </submittedName>
</protein>
<dbReference type="Proteomes" id="UP000007174">
    <property type="component" value="Unassembled WGS sequence"/>
</dbReference>
<evidence type="ECO:0000313" key="4">
    <source>
        <dbReference type="EMBL" id="CCF43399.1"/>
    </source>
</evidence>
<feature type="compositionally biased region" description="Polar residues" evidence="3">
    <location>
        <begin position="255"/>
        <end position="265"/>
    </location>
</feature>
<gene>
    <name evidence="4" type="ORF">CH063_13111</name>
</gene>
<dbReference type="HOGENOM" id="CLU_1051909_0_0_1"/>
<dbReference type="Pfam" id="PF14559">
    <property type="entry name" value="TPR_19"/>
    <property type="match status" value="1"/>
</dbReference>
<dbReference type="AlphaFoldDB" id="H1VT41"/>
<evidence type="ECO:0000256" key="3">
    <source>
        <dbReference type="SAM" id="MobiDB-lite"/>
    </source>
</evidence>
<dbReference type="PANTHER" id="PTHR15704">
    <property type="entry name" value="SUPERKILLER 3 PROTEIN-RELATED"/>
    <property type="match status" value="1"/>
</dbReference>
<evidence type="ECO:0000256" key="2">
    <source>
        <dbReference type="ARBA" id="ARBA00022803"/>
    </source>
</evidence>
<dbReference type="STRING" id="759273.H1VT41"/>
<dbReference type="VEuPathDB" id="FungiDB:CH63R_01383"/>
<dbReference type="GO" id="GO:0006401">
    <property type="term" value="P:RNA catabolic process"/>
    <property type="evidence" value="ECO:0007669"/>
    <property type="project" value="InterPro"/>
</dbReference>
<evidence type="ECO:0000313" key="5">
    <source>
        <dbReference type="Proteomes" id="UP000007174"/>
    </source>
</evidence>
<reference evidence="5" key="1">
    <citation type="journal article" date="2012" name="Nat. Genet.">
        <title>Lifestyle transitions in plant pathogenic Colletotrichum fungi deciphered by genome and transcriptome analyses.</title>
        <authorList>
            <person name="O'Connell R.J."/>
            <person name="Thon M.R."/>
            <person name="Hacquard S."/>
            <person name="Amyotte S.G."/>
            <person name="Kleemann J."/>
            <person name="Torres M.F."/>
            <person name="Damm U."/>
            <person name="Buiate E.A."/>
            <person name="Epstein L."/>
            <person name="Alkan N."/>
            <person name="Altmueller J."/>
            <person name="Alvarado-Balderrama L."/>
            <person name="Bauser C.A."/>
            <person name="Becker C."/>
            <person name="Birren B.W."/>
            <person name="Chen Z."/>
            <person name="Choi J."/>
            <person name="Crouch J.A."/>
            <person name="Duvick J.P."/>
            <person name="Farman M.A."/>
            <person name="Gan P."/>
            <person name="Heiman D."/>
            <person name="Henrissat B."/>
            <person name="Howard R.J."/>
            <person name="Kabbage M."/>
            <person name="Koch C."/>
            <person name="Kracher B."/>
            <person name="Kubo Y."/>
            <person name="Law A.D."/>
            <person name="Lebrun M.-H."/>
            <person name="Lee Y.-H."/>
            <person name="Miyara I."/>
            <person name="Moore N."/>
            <person name="Neumann U."/>
            <person name="Nordstroem K."/>
            <person name="Panaccione D.G."/>
            <person name="Panstruga R."/>
            <person name="Place M."/>
            <person name="Proctor R.H."/>
            <person name="Prusky D."/>
            <person name="Rech G."/>
            <person name="Reinhardt R."/>
            <person name="Rollins J.A."/>
            <person name="Rounsley S."/>
            <person name="Schardl C.L."/>
            <person name="Schwartz D.C."/>
            <person name="Shenoy N."/>
            <person name="Shirasu K."/>
            <person name="Sikhakolli U.R."/>
            <person name="Stueber K."/>
            <person name="Sukno S.A."/>
            <person name="Sweigard J.A."/>
            <person name="Takano Y."/>
            <person name="Takahara H."/>
            <person name="Trail F."/>
            <person name="van der Does H.C."/>
            <person name="Voll L.M."/>
            <person name="Will I."/>
            <person name="Young S."/>
            <person name="Zeng Q."/>
            <person name="Zhang J."/>
            <person name="Zhou S."/>
            <person name="Dickman M.B."/>
            <person name="Schulze-Lefert P."/>
            <person name="Ver Loren van Themaat E."/>
            <person name="Ma L.-J."/>
            <person name="Vaillancourt L.J."/>
        </authorList>
    </citation>
    <scope>NUCLEOTIDE SEQUENCE [LARGE SCALE GENOMIC DNA]</scope>
    <source>
        <strain evidence="5">IMI 349063</strain>
    </source>
</reference>
<keyword evidence="1" id="KW-0677">Repeat</keyword>